<dbReference type="STRING" id="1618481.US54_C0038G0012"/>
<evidence type="ECO:0000313" key="1">
    <source>
        <dbReference type="EMBL" id="KKQ37312.1"/>
    </source>
</evidence>
<accession>A0A0G0H589</accession>
<dbReference type="Proteomes" id="UP000034471">
    <property type="component" value="Unassembled WGS sequence"/>
</dbReference>
<organism evidence="1 2">
    <name type="scientific">Candidatus Roizmanbacteria bacterium GW2011_GWA2_37_7</name>
    <dbReference type="NCBI Taxonomy" id="1618481"/>
    <lineage>
        <taxon>Bacteria</taxon>
        <taxon>Candidatus Roizmaniibacteriota</taxon>
    </lineage>
</organism>
<comment type="caution">
    <text evidence="1">The sequence shown here is derived from an EMBL/GenBank/DDBJ whole genome shotgun (WGS) entry which is preliminary data.</text>
</comment>
<name>A0A0G0H589_9BACT</name>
<proteinExistence type="predicted"/>
<protein>
    <submittedName>
        <fullName evidence="1">Uncharacterized protein</fullName>
    </submittedName>
</protein>
<gene>
    <name evidence="1" type="ORF">US54_C0038G0012</name>
</gene>
<sequence>MNTTILQIPMPKSLKKSAQEVANEYGFSSLQDFLRLILTKLSKRELVVSIGEATVQLSKENEARYAKMGNDFAQGKNVKDLSSVKDLMKDLRA</sequence>
<evidence type="ECO:0000313" key="2">
    <source>
        <dbReference type="Proteomes" id="UP000034471"/>
    </source>
</evidence>
<dbReference type="EMBL" id="LBTJ01000038">
    <property type="protein sequence ID" value="KKQ37312.1"/>
    <property type="molecule type" value="Genomic_DNA"/>
</dbReference>
<dbReference type="AlphaFoldDB" id="A0A0G0H589"/>
<reference evidence="1 2" key="1">
    <citation type="journal article" date="2015" name="Nature">
        <title>rRNA introns, odd ribosomes, and small enigmatic genomes across a large radiation of phyla.</title>
        <authorList>
            <person name="Brown C.T."/>
            <person name="Hug L.A."/>
            <person name="Thomas B.C."/>
            <person name="Sharon I."/>
            <person name="Castelle C.J."/>
            <person name="Singh A."/>
            <person name="Wilkins M.J."/>
            <person name="Williams K.H."/>
            <person name="Banfield J.F."/>
        </authorList>
    </citation>
    <scope>NUCLEOTIDE SEQUENCE [LARGE SCALE GENOMIC DNA]</scope>
</reference>